<dbReference type="Proteomes" id="UP000317316">
    <property type="component" value="Unassembled WGS sequence"/>
</dbReference>
<name>A0A544TH36_9BACI</name>
<evidence type="ECO:0000313" key="4">
    <source>
        <dbReference type="Proteomes" id="UP000317316"/>
    </source>
</evidence>
<dbReference type="OrthoDB" id="2662123at2"/>
<proteinExistence type="predicted"/>
<feature type="transmembrane region" description="Helical" evidence="2">
    <location>
        <begin position="6"/>
        <end position="25"/>
    </location>
</feature>
<gene>
    <name evidence="3" type="ORF">FG382_00995</name>
</gene>
<dbReference type="EMBL" id="VDGH01000001">
    <property type="protein sequence ID" value="TQR16769.1"/>
    <property type="molecule type" value="Genomic_DNA"/>
</dbReference>
<dbReference type="InterPro" id="IPR024419">
    <property type="entry name" value="YvrJ"/>
</dbReference>
<accession>A0A544TH36</accession>
<keyword evidence="2" id="KW-0812">Transmembrane</keyword>
<protein>
    <submittedName>
        <fullName evidence="3">YvrJ family protein</fullName>
    </submittedName>
</protein>
<sequence length="57" mass="6327">MIDAGNIVPLIGNFGFPIVVSIYLLHRFENKIESLENAIHSIENVVNSSMDKRKGGE</sequence>
<reference evidence="3 4" key="1">
    <citation type="submission" date="2019-05" db="EMBL/GenBank/DDBJ databases">
        <title>Psychrobacillus vulpis sp. nov., a new species isolated from feces of a red fox that inhabits in The Tablas de Daimiel Natural Park, Albacete, Spain.</title>
        <authorList>
            <person name="Rodriguez M."/>
            <person name="Reina J.C."/>
            <person name="Bejar V."/>
            <person name="Llamas I."/>
        </authorList>
    </citation>
    <scope>NUCLEOTIDE SEQUENCE [LARGE SCALE GENOMIC DNA]</scope>
    <source>
        <strain evidence="3 4">NEAU-3TGS17</strain>
    </source>
</reference>
<keyword evidence="2" id="KW-1133">Transmembrane helix</keyword>
<comment type="caution">
    <text evidence="3">The sequence shown here is derived from an EMBL/GenBank/DDBJ whole genome shotgun (WGS) entry which is preliminary data.</text>
</comment>
<organism evidence="3 4">
    <name type="scientific">Psychrobacillus lasiicapitis</name>
    <dbReference type="NCBI Taxonomy" id="1636719"/>
    <lineage>
        <taxon>Bacteria</taxon>
        <taxon>Bacillati</taxon>
        <taxon>Bacillota</taxon>
        <taxon>Bacilli</taxon>
        <taxon>Bacillales</taxon>
        <taxon>Bacillaceae</taxon>
        <taxon>Psychrobacillus</taxon>
    </lineage>
</organism>
<keyword evidence="1" id="KW-0175">Coiled coil</keyword>
<evidence type="ECO:0000313" key="3">
    <source>
        <dbReference type="EMBL" id="TQR16769.1"/>
    </source>
</evidence>
<feature type="coiled-coil region" evidence="1">
    <location>
        <begin position="25"/>
        <end position="52"/>
    </location>
</feature>
<keyword evidence="4" id="KW-1185">Reference proteome</keyword>
<evidence type="ECO:0000256" key="2">
    <source>
        <dbReference type="SAM" id="Phobius"/>
    </source>
</evidence>
<evidence type="ECO:0000256" key="1">
    <source>
        <dbReference type="SAM" id="Coils"/>
    </source>
</evidence>
<keyword evidence="2" id="KW-0472">Membrane</keyword>
<dbReference type="AlphaFoldDB" id="A0A544TH36"/>
<dbReference type="Pfam" id="PF12841">
    <property type="entry name" value="YvrJ"/>
    <property type="match status" value="1"/>
</dbReference>
<dbReference type="RefSeq" id="WP_142537013.1">
    <property type="nucleotide sequence ID" value="NZ_BMIE01000002.1"/>
</dbReference>